<evidence type="ECO:0000256" key="1">
    <source>
        <dbReference type="ARBA" id="ARBA00007797"/>
    </source>
</evidence>
<gene>
    <name evidence="4" type="ORF">GSTENG00006400001</name>
</gene>
<reference evidence="4" key="2">
    <citation type="submission" date="2004-02" db="EMBL/GenBank/DDBJ databases">
        <authorList>
            <consortium name="Genoscope"/>
            <consortium name="Whitehead Institute Centre for Genome Research"/>
        </authorList>
    </citation>
    <scope>NUCLEOTIDE SEQUENCE</scope>
</reference>
<comment type="similarity">
    <text evidence="1">Belongs to the CBF/MAK21 family.</text>
</comment>
<keyword evidence="2" id="KW-0472">Membrane</keyword>
<dbReference type="EMBL" id="CAAE01008839">
    <property type="protein sequence ID" value="CAF91571.1"/>
    <property type="molecule type" value="Genomic_DNA"/>
</dbReference>
<dbReference type="GO" id="GO:0030692">
    <property type="term" value="C:Noc4p-Nop14p complex"/>
    <property type="evidence" value="ECO:0007669"/>
    <property type="project" value="TreeGrafter"/>
</dbReference>
<dbReference type="InterPro" id="IPR027193">
    <property type="entry name" value="Noc4"/>
</dbReference>
<sequence>VKIELDNKVETILQSKKHANAVFDIFEILQSEEDQDVVEAVGACSTLFCCLLQRGEMFRGKVPEEEEAMCGRSSAQEKYSIFMRHRYSSCVDMLLELLEHQRHQVAEAGLCCLMQFAAAEGKHPLLDLDWSEHYSFPRELILALVEKLLSRTVDTSLLISRFQEFLEMDDVRYYVMSSVRENLARVMGRSRGVGPVVSWLTPPQTGDAAVPCPQAVLPVYQSNVFTLMSNISVPRQESAVCSFMVTQAARQADWKAAKLKEHRRLFQKMWLAFLKYRLPSNLYKKVLVILHDSVLPHMSEPTLMMDFLTAAYDVGGAISLLALNGLFVLIHEHNLDYPDFYRKLYALLEPTIFHVKYRARFFHLADLFLSSSHLPAYLVAAFVKRFARLALTAPPAGLLVLLPFITNLIRRHPSCRVLLHQPDGAAPTCDPYVMEEEDPARCGALESSLWEMKTLQRHHHPDVSRAAALINTPPPQQEDPLSQMDTTTFQLMEQELKRTGLKKVPLEFEAATHLL</sequence>
<dbReference type="GO" id="GO:0042254">
    <property type="term" value="P:ribosome biogenesis"/>
    <property type="evidence" value="ECO:0007669"/>
    <property type="project" value="InterPro"/>
</dbReference>
<protein>
    <submittedName>
        <fullName evidence="4">(spotted green pufferfish) hypothetical protein</fullName>
    </submittedName>
</protein>
<keyword evidence="2" id="KW-1133">Transmembrane helix</keyword>
<dbReference type="OrthoDB" id="10263185at2759"/>
<feature type="transmembrane region" description="Helical" evidence="2">
    <location>
        <begin position="361"/>
        <end position="383"/>
    </location>
</feature>
<dbReference type="InterPro" id="IPR005612">
    <property type="entry name" value="CCAAT-binding_factor"/>
</dbReference>
<dbReference type="GO" id="GO:0032040">
    <property type="term" value="C:small-subunit processome"/>
    <property type="evidence" value="ECO:0007669"/>
    <property type="project" value="TreeGrafter"/>
</dbReference>
<dbReference type="AlphaFoldDB" id="Q4T6B1"/>
<evidence type="ECO:0000313" key="4">
    <source>
        <dbReference type="EMBL" id="CAF91571.1"/>
    </source>
</evidence>
<evidence type="ECO:0000259" key="3">
    <source>
        <dbReference type="Pfam" id="PF03914"/>
    </source>
</evidence>
<comment type="caution">
    <text evidence="4">The sequence shown here is derived from an EMBL/GenBank/DDBJ whole genome shotgun (WGS) entry which is preliminary data.</text>
</comment>
<reference evidence="4" key="1">
    <citation type="journal article" date="2004" name="Nature">
        <title>Genome duplication in the teleost fish Tetraodon nigroviridis reveals the early vertebrate proto-karyotype.</title>
        <authorList>
            <person name="Jaillon O."/>
            <person name="Aury J.-M."/>
            <person name="Brunet F."/>
            <person name="Petit J.-L."/>
            <person name="Stange-Thomann N."/>
            <person name="Mauceli E."/>
            <person name="Bouneau L."/>
            <person name="Fischer C."/>
            <person name="Ozouf-Costaz C."/>
            <person name="Bernot A."/>
            <person name="Nicaud S."/>
            <person name="Jaffe D."/>
            <person name="Fisher S."/>
            <person name="Lutfalla G."/>
            <person name="Dossat C."/>
            <person name="Segurens B."/>
            <person name="Dasilva C."/>
            <person name="Salanoubat M."/>
            <person name="Levy M."/>
            <person name="Boudet N."/>
            <person name="Castellano S."/>
            <person name="Anthouard V."/>
            <person name="Jubin C."/>
            <person name="Castelli V."/>
            <person name="Katinka M."/>
            <person name="Vacherie B."/>
            <person name="Biemont C."/>
            <person name="Skalli Z."/>
            <person name="Cattolico L."/>
            <person name="Poulain J."/>
            <person name="De Berardinis V."/>
            <person name="Cruaud C."/>
            <person name="Duprat S."/>
            <person name="Brottier P."/>
            <person name="Coutanceau J.-P."/>
            <person name="Gouzy J."/>
            <person name="Parra G."/>
            <person name="Lardier G."/>
            <person name="Chapple C."/>
            <person name="McKernan K.J."/>
            <person name="McEwan P."/>
            <person name="Bosak S."/>
            <person name="Kellis M."/>
            <person name="Volff J.-N."/>
            <person name="Guigo R."/>
            <person name="Zody M.C."/>
            <person name="Mesirov J."/>
            <person name="Lindblad-Toh K."/>
            <person name="Birren B."/>
            <person name="Nusbaum C."/>
            <person name="Kahn D."/>
            <person name="Robinson-Rechavi M."/>
            <person name="Laudet V."/>
            <person name="Schachter V."/>
            <person name="Quetier F."/>
            <person name="Saurin W."/>
            <person name="Scarpelli C."/>
            <person name="Wincker P."/>
            <person name="Lander E.S."/>
            <person name="Weissenbach J."/>
            <person name="Roest Crollius H."/>
        </authorList>
    </citation>
    <scope>NUCLEOTIDE SEQUENCE [LARGE SCALE GENOMIC DNA]</scope>
</reference>
<dbReference type="PANTHER" id="PTHR12455:SF0">
    <property type="entry name" value="NUCLEOLAR COMPLEX PROTEIN 4 HOMOLOG"/>
    <property type="match status" value="1"/>
</dbReference>
<accession>Q4T6B1</accession>
<feature type="transmembrane region" description="Helical" evidence="2">
    <location>
        <begin position="307"/>
        <end position="330"/>
    </location>
</feature>
<evidence type="ECO:0000256" key="2">
    <source>
        <dbReference type="SAM" id="Phobius"/>
    </source>
</evidence>
<keyword evidence="2" id="KW-0812">Transmembrane</keyword>
<name>Q4T6B1_TETNG</name>
<dbReference type="Pfam" id="PF03914">
    <property type="entry name" value="CBF"/>
    <property type="match status" value="1"/>
</dbReference>
<dbReference type="PANTHER" id="PTHR12455">
    <property type="entry name" value="NUCLEOLAR COMPLEX PROTEIN 4"/>
    <property type="match status" value="1"/>
</dbReference>
<proteinExistence type="inferred from homology"/>
<feature type="non-terminal residue" evidence="4">
    <location>
        <position position="515"/>
    </location>
</feature>
<organism evidence="4">
    <name type="scientific">Tetraodon nigroviridis</name>
    <name type="common">Spotted green pufferfish</name>
    <name type="synonym">Chelonodon nigroviridis</name>
    <dbReference type="NCBI Taxonomy" id="99883"/>
    <lineage>
        <taxon>Eukaryota</taxon>
        <taxon>Metazoa</taxon>
        <taxon>Chordata</taxon>
        <taxon>Craniata</taxon>
        <taxon>Vertebrata</taxon>
        <taxon>Euteleostomi</taxon>
        <taxon>Actinopterygii</taxon>
        <taxon>Neopterygii</taxon>
        <taxon>Teleostei</taxon>
        <taxon>Neoteleostei</taxon>
        <taxon>Acanthomorphata</taxon>
        <taxon>Eupercaria</taxon>
        <taxon>Tetraodontiformes</taxon>
        <taxon>Tetradontoidea</taxon>
        <taxon>Tetraodontidae</taxon>
        <taxon>Tetraodon</taxon>
    </lineage>
</organism>
<dbReference type="KEGG" id="tng:GSTEN00006400G001"/>
<feature type="transmembrane region" description="Helical" evidence="2">
    <location>
        <begin position="389"/>
        <end position="409"/>
    </location>
</feature>
<feature type="non-terminal residue" evidence="4">
    <location>
        <position position="1"/>
    </location>
</feature>
<feature type="domain" description="CCAAT-binding factor" evidence="3">
    <location>
        <begin position="319"/>
        <end position="467"/>
    </location>
</feature>